<dbReference type="GO" id="GO:0046872">
    <property type="term" value="F:metal ion binding"/>
    <property type="evidence" value="ECO:0007669"/>
    <property type="project" value="UniProtKB-KW"/>
</dbReference>
<dbReference type="AlphaFoldDB" id="A0A6H3FCC5"/>
<feature type="binding site" evidence="6">
    <location>
        <position position="255"/>
    </location>
    <ligand>
        <name>K(+)</name>
        <dbReference type="ChEBI" id="CHEBI:29103"/>
    </ligand>
</feature>
<dbReference type="SUPFAM" id="SSF103025">
    <property type="entry name" value="Folate-binding domain"/>
    <property type="match status" value="1"/>
</dbReference>
<feature type="binding site" evidence="6">
    <location>
        <position position="128"/>
    </location>
    <ligand>
        <name>(6S)-5-formyl-5,6,7,8-tetrahydrofolate</name>
        <dbReference type="ChEBI" id="CHEBI:57457"/>
    </ligand>
</feature>
<organism evidence="9 10">
    <name type="scientific">Desulfovibrio legallii</name>
    <dbReference type="NCBI Taxonomy" id="571438"/>
    <lineage>
        <taxon>Bacteria</taxon>
        <taxon>Pseudomonadati</taxon>
        <taxon>Thermodesulfobacteriota</taxon>
        <taxon>Desulfovibrionia</taxon>
        <taxon>Desulfovibrionales</taxon>
        <taxon>Desulfovibrionaceae</taxon>
        <taxon>Desulfovibrio</taxon>
    </lineage>
</organism>
<feature type="binding site" evidence="6">
    <location>
        <begin position="253"/>
        <end position="259"/>
    </location>
    <ligand>
        <name>GTP</name>
        <dbReference type="ChEBI" id="CHEBI:37565"/>
    </ligand>
</feature>
<dbReference type="Gene3D" id="3.40.50.300">
    <property type="entry name" value="P-loop containing nucleotide triphosphate hydrolases"/>
    <property type="match status" value="1"/>
</dbReference>
<feature type="binding site" evidence="6">
    <location>
        <begin position="234"/>
        <end position="239"/>
    </location>
    <ligand>
        <name>GTP</name>
        <dbReference type="ChEBI" id="CHEBI:37565"/>
    </ligand>
</feature>
<dbReference type="EC" id="3.6.-.-" evidence="6"/>
<comment type="similarity">
    <text evidence="1 6 7">Belongs to the TRAFAC class TrmE-Era-EngA-EngB-Septin-like GTPase superfamily. TrmE GTPase family.</text>
</comment>
<dbReference type="Gene3D" id="3.30.1360.120">
    <property type="entry name" value="Probable tRNA modification gtpase trme, domain 1"/>
    <property type="match status" value="1"/>
</dbReference>
<evidence type="ECO:0000259" key="8">
    <source>
        <dbReference type="PROSITE" id="PS51709"/>
    </source>
</evidence>
<keyword evidence="6" id="KW-0963">Cytoplasm</keyword>
<evidence type="ECO:0000256" key="2">
    <source>
        <dbReference type="ARBA" id="ARBA00022694"/>
    </source>
</evidence>
<dbReference type="SUPFAM" id="SSF52540">
    <property type="entry name" value="P-loop containing nucleoside triphosphate hydrolases"/>
    <property type="match status" value="1"/>
</dbReference>
<feature type="binding site" evidence="6">
    <location>
        <position position="253"/>
    </location>
    <ligand>
        <name>K(+)</name>
        <dbReference type="ChEBI" id="CHEBI:29103"/>
    </ligand>
</feature>
<comment type="cofactor">
    <cofactor evidence="6">
        <name>K(+)</name>
        <dbReference type="ChEBI" id="CHEBI:29103"/>
    </cofactor>
    <text evidence="6">Binds 1 potassium ion per subunit.</text>
</comment>
<feature type="binding site" evidence="6">
    <location>
        <position position="234"/>
    </location>
    <ligand>
        <name>K(+)</name>
        <dbReference type="ChEBI" id="CHEBI:29103"/>
    </ligand>
</feature>
<dbReference type="Proteomes" id="UP000292919">
    <property type="component" value="Unassembled WGS sequence"/>
</dbReference>
<dbReference type="HAMAP" id="MF_00379">
    <property type="entry name" value="GTPase_MnmE"/>
    <property type="match status" value="1"/>
</dbReference>
<comment type="caution">
    <text evidence="9">The sequence shown here is derived from an EMBL/GenBank/DDBJ whole genome shotgun (WGS) entry which is preliminary data.</text>
</comment>
<gene>
    <name evidence="6 9" type="primary">mnmE</name>
    <name evidence="6" type="synonym">trmE</name>
    <name evidence="9" type="ORF">EB812_10250</name>
</gene>
<dbReference type="Pfam" id="PF10396">
    <property type="entry name" value="TrmE_N"/>
    <property type="match status" value="1"/>
</dbReference>
<evidence type="ECO:0000256" key="4">
    <source>
        <dbReference type="ARBA" id="ARBA00022958"/>
    </source>
</evidence>
<dbReference type="GO" id="GO:0005525">
    <property type="term" value="F:GTP binding"/>
    <property type="evidence" value="ECO:0007669"/>
    <property type="project" value="UniProtKB-UniRule"/>
</dbReference>
<comment type="subunit">
    <text evidence="6">Homodimer. Heterotetramer of two MnmE and two MnmG subunits.</text>
</comment>
<reference evidence="9 10" key="1">
    <citation type="submission" date="2018-12" db="EMBL/GenBank/DDBJ databases">
        <title>First genome draft of Desulfovibrio legallis sp. nov.</title>
        <authorList>
            <person name="Ben Dhia O."/>
            <person name="Najjari A."/>
            <person name="Ferjani R."/>
            <person name="Fhoula I."/>
            <person name="Fardeau M.-L."/>
            <person name="Boudabbous A."/>
            <person name="Ouzari H.I."/>
        </authorList>
    </citation>
    <scope>NUCLEOTIDE SEQUENCE [LARGE SCALE GENOMIC DNA]</scope>
    <source>
        <strain evidence="9 10">H1T</strain>
    </source>
</reference>
<feature type="binding site" evidence="6">
    <location>
        <position position="89"/>
    </location>
    <ligand>
        <name>(6S)-5-formyl-5,6,7,8-tetrahydrofolate</name>
        <dbReference type="ChEBI" id="CHEBI:57457"/>
    </ligand>
</feature>
<dbReference type="InterPro" id="IPR027368">
    <property type="entry name" value="MnmE_dom2"/>
</dbReference>
<dbReference type="CDD" id="cd04164">
    <property type="entry name" value="trmE"/>
    <property type="match status" value="1"/>
</dbReference>
<dbReference type="InterPro" id="IPR004520">
    <property type="entry name" value="GTPase_MnmE"/>
</dbReference>
<comment type="subcellular location">
    <subcellularLocation>
        <location evidence="6">Cytoplasm</location>
    </subcellularLocation>
</comment>
<evidence type="ECO:0000256" key="5">
    <source>
        <dbReference type="ARBA" id="ARBA00023134"/>
    </source>
</evidence>
<dbReference type="InterPro" id="IPR027417">
    <property type="entry name" value="P-loop_NTPase"/>
</dbReference>
<dbReference type="InterPro" id="IPR027266">
    <property type="entry name" value="TrmE/GcvT-like"/>
</dbReference>
<dbReference type="GO" id="GO:0005829">
    <property type="term" value="C:cytosol"/>
    <property type="evidence" value="ECO:0007669"/>
    <property type="project" value="TreeGrafter"/>
</dbReference>
<accession>A0A6H3FCC5</accession>
<dbReference type="Pfam" id="PF12631">
    <property type="entry name" value="MnmE_helical"/>
    <property type="match status" value="1"/>
</dbReference>
<comment type="caution">
    <text evidence="6">Lacks conserved residue(s) required for the propagation of feature annotation.</text>
</comment>
<keyword evidence="6" id="KW-0479">Metal-binding</keyword>
<dbReference type="InterPro" id="IPR018948">
    <property type="entry name" value="GTP-bd_TrmE_N"/>
</dbReference>
<feature type="binding site" evidence="6">
    <location>
        <position position="259"/>
    </location>
    <ligand>
        <name>Mg(2+)</name>
        <dbReference type="ChEBI" id="CHEBI:18420"/>
    </ligand>
</feature>
<dbReference type="InterPro" id="IPR031168">
    <property type="entry name" value="G_TrmE"/>
</dbReference>
<feature type="binding site" evidence="6">
    <location>
        <position position="26"/>
    </location>
    <ligand>
        <name>(6S)-5-formyl-5,6,7,8-tetrahydrofolate</name>
        <dbReference type="ChEBI" id="CHEBI:57457"/>
    </ligand>
</feature>
<dbReference type="PANTHER" id="PTHR42714:SF2">
    <property type="entry name" value="TRNA MODIFICATION GTPASE GTPBP3, MITOCHONDRIAL"/>
    <property type="match status" value="1"/>
</dbReference>
<dbReference type="CDD" id="cd14858">
    <property type="entry name" value="TrmE_N"/>
    <property type="match status" value="1"/>
</dbReference>
<dbReference type="EMBL" id="SIXC01000014">
    <property type="protein sequence ID" value="TBH78594.1"/>
    <property type="molecule type" value="Genomic_DNA"/>
</dbReference>
<proteinExistence type="inferred from homology"/>
<evidence type="ECO:0000256" key="3">
    <source>
        <dbReference type="ARBA" id="ARBA00022741"/>
    </source>
</evidence>
<dbReference type="PROSITE" id="PS51709">
    <property type="entry name" value="G_TRME"/>
    <property type="match status" value="1"/>
</dbReference>
<evidence type="ECO:0000313" key="9">
    <source>
        <dbReference type="EMBL" id="TBH78594.1"/>
    </source>
</evidence>
<name>A0A6H3FCC5_9BACT</name>
<keyword evidence="6" id="KW-0460">Magnesium</keyword>
<evidence type="ECO:0000256" key="6">
    <source>
        <dbReference type="HAMAP-Rule" id="MF_00379"/>
    </source>
</evidence>
<keyword evidence="5 6" id="KW-0342">GTP-binding</keyword>
<keyword evidence="10" id="KW-1185">Reference proteome</keyword>
<keyword evidence="3 6" id="KW-0547">Nucleotide-binding</keyword>
<dbReference type="PANTHER" id="PTHR42714">
    <property type="entry name" value="TRNA MODIFICATION GTPASE GTPBP3"/>
    <property type="match status" value="1"/>
</dbReference>
<evidence type="ECO:0000313" key="10">
    <source>
        <dbReference type="Proteomes" id="UP000292919"/>
    </source>
</evidence>
<evidence type="ECO:0000256" key="7">
    <source>
        <dbReference type="RuleBase" id="RU003313"/>
    </source>
</evidence>
<dbReference type="GO" id="GO:0003924">
    <property type="term" value="F:GTPase activity"/>
    <property type="evidence" value="ECO:0007669"/>
    <property type="project" value="UniProtKB-UniRule"/>
</dbReference>
<feature type="binding site" evidence="6">
    <location>
        <position position="258"/>
    </location>
    <ligand>
        <name>K(+)</name>
        <dbReference type="ChEBI" id="CHEBI:29103"/>
    </ligand>
</feature>
<sequence>MSPEQDRETIVAIATAPGAGAIGIVRLSGPEARRVLGRLFRPAAADFTDFRPWVLHRGRVLDACDQPLDDVLAVFMPGPRTFSGEDMAEIQCHGGPLMVQAVLESALQHGARPAARGEFSHRGFCNGRMDLSQAEAVAELIAAPSREALRYGLNRLDGLLGRRTAALRQALEALRARVCLAVDFPEDEVEDLPLADFAVAVDGVADAVRGLLAGQRRARLMQQGALVVLAGAVNAGKSSLLNALLGRNRALVTDLPGTTRDFLEEACDLDGLPVRLTDTAGLRHATGAVEALGVARSREKLAEADAVVLVLDGGSLGEAGAAAAVCPDAAAAEVLAAVGHTPLFAVWNKCDLCLPRVFPPRWLGPHPCCAVSALSGTHMEALAASLRELLLGAAAGDVGEGGLAPNRRQALALEHALAELELLRGDILEGRPYDCCAVRLDTAAAHLGEVTGLDTPAQVLNAIFDQFCIGK</sequence>
<keyword evidence="4 6" id="KW-0630">Potassium</keyword>
<dbReference type="Pfam" id="PF01926">
    <property type="entry name" value="MMR_HSR1"/>
    <property type="match status" value="1"/>
</dbReference>
<feature type="binding site" evidence="6">
    <location>
        <begin position="278"/>
        <end position="281"/>
    </location>
    <ligand>
        <name>GTP</name>
        <dbReference type="ChEBI" id="CHEBI:37565"/>
    </ligand>
</feature>
<evidence type="ECO:0000256" key="1">
    <source>
        <dbReference type="ARBA" id="ARBA00011043"/>
    </source>
</evidence>
<dbReference type="GO" id="GO:0030488">
    <property type="term" value="P:tRNA methylation"/>
    <property type="evidence" value="ECO:0007669"/>
    <property type="project" value="TreeGrafter"/>
</dbReference>
<dbReference type="InterPro" id="IPR006073">
    <property type="entry name" value="GTP-bd"/>
</dbReference>
<dbReference type="NCBIfam" id="TIGR00231">
    <property type="entry name" value="small_GTP"/>
    <property type="match status" value="1"/>
</dbReference>
<dbReference type="InterPro" id="IPR025867">
    <property type="entry name" value="MnmE_helical"/>
</dbReference>
<dbReference type="RefSeq" id="WP_118230779.1">
    <property type="nucleotide sequence ID" value="NZ_JAQDZC010000035.1"/>
</dbReference>
<dbReference type="InterPro" id="IPR005225">
    <property type="entry name" value="Small_GTP-bd"/>
</dbReference>
<protein>
    <recommendedName>
        <fullName evidence="6">tRNA modification GTPase MnmE</fullName>
        <ecNumber evidence="6">3.6.-.-</ecNumber>
    </recommendedName>
</protein>
<comment type="function">
    <text evidence="6">Exhibits a very high intrinsic GTPase hydrolysis rate. Involved in the addition of a carboxymethylaminomethyl (cmnm) group at the wobble position (U34) of certain tRNAs, forming tRNA-cmnm(5)s(2)U34.</text>
</comment>
<dbReference type="GO" id="GO:0002098">
    <property type="term" value="P:tRNA wobble uridine modification"/>
    <property type="evidence" value="ECO:0007669"/>
    <property type="project" value="TreeGrafter"/>
</dbReference>
<dbReference type="Gene3D" id="1.20.120.430">
    <property type="entry name" value="tRNA modification GTPase MnmE domain 2"/>
    <property type="match status" value="1"/>
</dbReference>
<keyword evidence="6" id="KW-0378">Hydrolase</keyword>
<feature type="binding site" evidence="6">
    <location>
        <position position="238"/>
    </location>
    <ligand>
        <name>Mg(2+)</name>
        <dbReference type="ChEBI" id="CHEBI:18420"/>
    </ligand>
</feature>
<feature type="domain" description="TrmE-type G" evidence="8">
    <location>
        <begin position="224"/>
        <end position="391"/>
    </location>
</feature>
<feature type="binding site" evidence="6">
    <location>
        <position position="471"/>
    </location>
    <ligand>
        <name>(6S)-5-formyl-5,6,7,8-tetrahydrofolate</name>
        <dbReference type="ChEBI" id="CHEBI:57457"/>
    </ligand>
</feature>
<dbReference type="NCBIfam" id="TIGR00450">
    <property type="entry name" value="mnmE_trmE_thdF"/>
    <property type="match status" value="1"/>
</dbReference>
<keyword evidence="2 6" id="KW-0819">tRNA processing</keyword>